<dbReference type="EMBL" id="LBJM01000064">
    <property type="protein sequence ID" value="RXH37950.1"/>
    <property type="molecule type" value="Genomic_DNA"/>
</dbReference>
<organism evidence="1 2">
    <name type="scientific">Bradyrhizobium zhanjiangense</name>
    <dbReference type="NCBI Taxonomy" id="1325107"/>
    <lineage>
        <taxon>Bacteria</taxon>
        <taxon>Pseudomonadati</taxon>
        <taxon>Pseudomonadota</taxon>
        <taxon>Alphaproteobacteria</taxon>
        <taxon>Hyphomicrobiales</taxon>
        <taxon>Nitrobacteraceae</taxon>
        <taxon>Bradyrhizobium</taxon>
    </lineage>
</organism>
<gene>
    <name evidence="1" type="ORF">XH94_23815</name>
</gene>
<dbReference type="Gene3D" id="1.10.260.40">
    <property type="entry name" value="lambda repressor-like DNA-binding domains"/>
    <property type="match status" value="1"/>
</dbReference>
<evidence type="ECO:0000313" key="1">
    <source>
        <dbReference type="EMBL" id="RXH37950.1"/>
    </source>
</evidence>
<accession>A0A4Q0SHI0</accession>
<dbReference type="Proteomes" id="UP000290565">
    <property type="component" value="Unassembled WGS sequence"/>
</dbReference>
<dbReference type="InterPro" id="IPR010982">
    <property type="entry name" value="Lambda_DNA-bd_dom_sf"/>
</dbReference>
<protein>
    <recommendedName>
        <fullName evidence="3">XRE family transcriptional regulator</fullName>
    </recommendedName>
</protein>
<proteinExistence type="predicted"/>
<reference evidence="1 2" key="1">
    <citation type="submission" date="2015-04" db="EMBL/GenBank/DDBJ databases">
        <title>Comparative genomics of rhizobia nodulating Arachis hypogaea in China.</title>
        <authorList>
            <person name="Li Y."/>
        </authorList>
    </citation>
    <scope>NUCLEOTIDE SEQUENCE [LARGE SCALE GENOMIC DNA]</scope>
    <source>
        <strain evidence="1 2">CCBAU 51787</strain>
    </source>
</reference>
<name>A0A4Q0SHI0_9BRAD</name>
<sequence>MEQRDLASEAGVDRRTIARLEAETDPSSNPLRVWTYERVREVLKKRGIIFLYPNKSHGEGVTLKN</sequence>
<dbReference type="AlphaFoldDB" id="A0A4Q0SHI0"/>
<evidence type="ECO:0000313" key="2">
    <source>
        <dbReference type="Proteomes" id="UP000290565"/>
    </source>
</evidence>
<dbReference type="GO" id="GO:0003677">
    <property type="term" value="F:DNA binding"/>
    <property type="evidence" value="ECO:0007669"/>
    <property type="project" value="InterPro"/>
</dbReference>
<evidence type="ECO:0008006" key="3">
    <source>
        <dbReference type="Google" id="ProtNLM"/>
    </source>
</evidence>
<comment type="caution">
    <text evidence="1">The sequence shown here is derived from an EMBL/GenBank/DDBJ whole genome shotgun (WGS) entry which is preliminary data.</text>
</comment>